<dbReference type="STRING" id="419940.SAMN05421824_0902"/>
<proteinExistence type="predicted"/>
<dbReference type="EMBL" id="FOFN01000001">
    <property type="protein sequence ID" value="SEQ00161.1"/>
    <property type="molecule type" value="Genomic_DNA"/>
</dbReference>
<protein>
    <recommendedName>
        <fullName evidence="2">DUF4174 domain-containing protein</fullName>
    </recommendedName>
</protein>
<sequence length="137" mass="15922">MKFLIMVCLISNVMWSQNLDAHRWKERVIIISADEENSKLAEAQLDIFKAETEKCIDRNIVIYKCVANNCEFYEGRQDSNKVKIKKPEKGFKISLIGLDGGEKVNSNKVEKAAVIFNLIDTMPMRRNEIKRRKKKND</sequence>
<name>A0A1H9CGI3_9FLAO</name>
<dbReference type="AlphaFoldDB" id="A0A1H9CGI3"/>
<accession>A0A1H9CGI3</accession>
<evidence type="ECO:0000259" key="2">
    <source>
        <dbReference type="Pfam" id="PF13778"/>
    </source>
</evidence>
<dbReference type="InterPro" id="IPR025232">
    <property type="entry name" value="DUF4174"/>
</dbReference>
<feature type="domain" description="DUF4174" evidence="2">
    <location>
        <begin position="18"/>
        <end position="128"/>
    </location>
</feature>
<evidence type="ECO:0000313" key="4">
    <source>
        <dbReference type="Proteomes" id="UP000198999"/>
    </source>
</evidence>
<keyword evidence="4" id="KW-1185">Reference proteome</keyword>
<gene>
    <name evidence="3" type="ORF">SAMN05421824_0902</name>
</gene>
<evidence type="ECO:0000256" key="1">
    <source>
        <dbReference type="ARBA" id="ARBA00022729"/>
    </source>
</evidence>
<dbReference type="RefSeq" id="WP_177176541.1">
    <property type="nucleotide sequence ID" value="NZ_FOFN01000001.1"/>
</dbReference>
<reference evidence="3 4" key="1">
    <citation type="submission" date="2016-10" db="EMBL/GenBank/DDBJ databases">
        <authorList>
            <person name="de Groot N.N."/>
        </authorList>
    </citation>
    <scope>NUCLEOTIDE SEQUENCE [LARGE SCALE GENOMIC DNA]</scope>
    <source>
        <strain evidence="3 4">DSM 21035</strain>
    </source>
</reference>
<keyword evidence="1" id="KW-0732">Signal</keyword>
<organism evidence="3 4">
    <name type="scientific">Hyunsoonleella jejuensis</name>
    <dbReference type="NCBI Taxonomy" id="419940"/>
    <lineage>
        <taxon>Bacteria</taxon>
        <taxon>Pseudomonadati</taxon>
        <taxon>Bacteroidota</taxon>
        <taxon>Flavobacteriia</taxon>
        <taxon>Flavobacteriales</taxon>
        <taxon>Flavobacteriaceae</taxon>
    </lineage>
</organism>
<dbReference type="Proteomes" id="UP000198999">
    <property type="component" value="Unassembled WGS sequence"/>
</dbReference>
<evidence type="ECO:0000313" key="3">
    <source>
        <dbReference type="EMBL" id="SEQ00161.1"/>
    </source>
</evidence>
<dbReference type="Pfam" id="PF13778">
    <property type="entry name" value="DUF4174"/>
    <property type="match status" value="1"/>
</dbReference>